<name>A0AA38LK09_TAXCH</name>
<feature type="non-terminal residue" evidence="1">
    <location>
        <position position="82"/>
    </location>
</feature>
<dbReference type="EMBL" id="JAHRHJ020000002">
    <property type="protein sequence ID" value="KAH9325325.1"/>
    <property type="molecule type" value="Genomic_DNA"/>
</dbReference>
<dbReference type="Proteomes" id="UP000824469">
    <property type="component" value="Unassembled WGS sequence"/>
</dbReference>
<keyword evidence="2" id="KW-1185">Reference proteome</keyword>
<gene>
    <name evidence="1" type="ORF">KI387_005503</name>
</gene>
<dbReference type="Pfam" id="PF14223">
    <property type="entry name" value="Retrotran_gag_2"/>
    <property type="match status" value="1"/>
</dbReference>
<accession>A0AA38LK09</accession>
<evidence type="ECO:0000313" key="2">
    <source>
        <dbReference type="Proteomes" id="UP000824469"/>
    </source>
</evidence>
<reference evidence="1 2" key="1">
    <citation type="journal article" date="2021" name="Nat. Plants">
        <title>The Taxus genome provides insights into paclitaxel biosynthesis.</title>
        <authorList>
            <person name="Xiong X."/>
            <person name="Gou J."/>
            <person name="Liao Q."/>
            <person name="Li Y."/>
            <person name="Zhou Q."/>
            <person name="Bi G."/>
            <person name="Li C."/>
            <person name="Du R."/>
            <person name="Wang X."/>
            <person name="Sun T."/>
            <person name="Guo L."/>
            <person name="Liang H."/>
            <person name="Lu P."/>
            <person name="Wu Y."/>
            <person name="Zhang Z."/>
            <person name="Ro D.K."/>
            <person name="Shang Y."/>
            <person name="Huang S."/>
            <person name="Yan J."/>
        </authorList>
    </citation>
    <scope>NUCLEOTIDE SEQUENCE [LARGE SCALE GENOMIC DNA]</scope>
    <source>
        <strain evidence="1">Ta-2019</strain>
    </source>
</reference>
<proteinExistence type="predicted"/>
<comment type="caution">
    <text evidence="1">The sequence shown here is derived from an EMBL/GenBank/DDBJ whole genome shotgun (WGS) entry which is preliminary data.</text>
</comment>
<evidence type="ECO:0000313" key="1">
    <source>
        <dbReference type="EMBL" id="KAH9325325.1"/>
    </source>
</evidence>
<dbReference type="AlphaFoldDB" id="A0AA38LK09"/>
<protein>
    <submittedName>
        <fullName evidence="1">Uncharacterized protein</fullName>
    </submittedName>
</protein>
<sequence length="82" mass="9097">MLSEGDSVNDRLNEFNTVTNQLSSVGVSFDDEVRALLILCSLPKSSNTLVMVVSNFVFSPNTLKFDDIIGVILSEEMRRKSI</sequence>
<organism evidence="1 2">
    <name type="scientific">Taxus chinensis</name>
    <name type="common">Chinese yew</name>
    <name type="synonym">Taxus wallichiana var. chinensis</name>
    <dbReference type="NCBI Taxonomy" id="29808"/>
    <lineage>
        <taxon>Eukaryota</taxon>
        <taxon>Viridiplantae</taxon>
        <taxon>Streptophyta</taxon>
        <taxon>Embryophyta</taxon>
        <taxon>Tracheophyta</taxon>
        <taxon>Spermatophyta</taxon>
        <taxon>Pinopsida</taxon>
        <taxon>Pinidae</taxon>
        <taxon>Conifers II</taxon>
        <taxon>Cupressales</taxon>
        <taxon>Taxaceae</taxon>
        <taxon>Taxus</taxon>
    </lineage>
</organism>